<keyword evidence="2" id="KW-0489">Methyltransferase</keyword>
<dbReference type="GO" id="GO:0008168">
    <property type="term" value="F:methyltransferase activity"/>
    <property type="evidence" value="ECO:0007669"/>
    <property type="project" value="UniProtKB-KW"/>
</dbReference>
<dbReference type="RefSeq" id="WP_244349159.1">
    <property type="nucleotide sequence ID" value="NZ_JAFIRA010000005.1"/>
</dbReference>
<feature type="domain" description="Methyltransferase FkbM" evidence="1">
    <location>
        <begin position="20"/>
        <end position="193"/>
    </location>
</feature>
<name>A0ABT0C8B0_THEVL</name>
<evidence type="ECO:0000313" key="3">
    <source>
        <dbReference type="Proteomes" id="UP000830835"/>
    </source>
</evidence>
<dbReference type="NCBIfam" id="TIGR01444">
    <property type="entry name" value="fkbM_fam"/>
    <property type="match status" value="1"/>
</dbReference>
<dbReference type="InterPro" id="IPR029063">
    <property type="entry name" value="SAM-dependent_MTases_sf"/>
</dbReference>
<dbReference type="InterPro" id="IPR053188">
    <property type="entry name" value="FkbM_Methyltransferase"/>
</dbReference>
<accession>A0ABT0C8B0</accession>
<dbReference type="Pfam" id="PF05050">
    <property type="entry name" value="Methyltransf_21"/>
    <property type="match status" value="1"/>
</dbReference>
<dbReference type="InterPro" id="IPR006342">
    <property type="entry name" value="FkbM_mtfrase"/>
</dbReference>
<keyword evidence="3" id="KW-1185">Reference proteome</keyword>
<sequence length="289" mass="32982">MPFPISEILGKDMPFIKIVDVGAMFLGGDNFDKLVQEGHAQVIGFEPQKEECEKLNARALTEAPSADKVKRTYLPYYIGDGSRRKFYLTNVGYTSSLYKPDEEVLKHFEGLSDVCQVIRTEEVQTTRLDDIPELGEVDFLKIDVQGAELDVIRGASKTLKNITVIQTEVEYIPIYKNQALFSDVDVALREHGFWLHGMTGNSGACLKPFSARSYRPYTQVLWCDYVYAKNFMQLESLTPRQRLVMAVILHEIFLSYDLTAFILNVHDQLMQTRFKDFYLAKMFAALQGS</sequence>
<dbReference type="EMBL" id="JAFIRA010000005">
    <property type="protein sequence ID" value="MCJ2541947.1"/>
    <property type="molecule type" value="Genomic_DNA"/>
</dbReference>
<comment type="caution">
    <text evidence="2">The sequence shown here is derived from an EMBL/GenBank/DDBJ whole genome shotgun (WGS) entry which is preliminary data.</text>
</comment>
<gene>
    <name evidence="2" type="ORF">JX360_03335</name>
</gene>
<evidence type="ECO:0000259" key="1">
    <source>
        <dbReference type="Pfam" id="PF05050"/>
    </source>
</evidence>
<dbReference type="Gene3D" id="3.40.50.150">
    <property type="entry name" value="Vaccinia Virus protein VP39"/>
    <property type="match status" value="1"/>
</dbReference>
<dbReference type="SUPFAM" id="SSF53335">
    <property type="entry name" value="S-adenosyl-L-methionine-dependent methyltransferases"/>
    <property type="match status" value="1"/>
</dbReference>
<proteinExistence type="predicted"/>
<organism evidence="2 3">
    <name type="scientific">Thermostichus vulcanus str. 'Rupite'</name>
    <dbReference type="NCBI Taxonomy" id="2813851"/>
    <lineage>
        <taxon>Bacteria</taxon>
        <taxon>Bacillati</taxon>
        <taxon>Cyanobacteriota</taxon>
        <taxon>Cyanophyceae</taxon>
        <taxon>Thermostichales</taxon>
        <taxon>Thermostichaceae</taxon>
        <taxon>Thermostichus</taxon>
    </lineage>
</organism>
<evidence type="ECO:0000313" key="2">
    <source>
        <dbReference type="EMBL" id="MCJ2541947.1"/>
    </source>
</evidence>
<protein>
    <submittedName>
        <fullName evidence="2">FkbM family methyltransferase</fullName>
    </submittedName>
</protein>
<dbReference type="PANTHER" id="PTHR36973:SF4">
    <property type="entry name" value="NODULATION PROTEIN"/>
    <property type="match status" value="1"/>
</dbReference>
<reference evidence="2" key="1">
    <citation type="submission" date="2021-02" db="EMBL/GenBank/DDBJ databases">
        <title>The CRISPR/cas machinery reduction and long-range gene transfer in the hot spring cyanobacterium Synechococcus.</title>
        <authorList>
            <person name="Dvorak P."/>
            <person name="Jahodarova E."/>
            <person name="Hasler P."/>
            <person name="Poulickova A."/>
        </authorList>
    </citation>
    <scope>NUCLEOTIDE SEQUENCE</scope>
    <source>
        <strain evidence="2">Rupite</strain>
    </source>
</reference>
<dbReference type="Proteomes" id="UP000830835">
    <property type="component" value="Unassembled WGS sequence"/>
</dbReference>
<keyword evidence="2" id="KW-0808">Transferase</keyword>
<dbReference type="PANTHER" id="PTHR36973">
    <property type="entry name" value="SLL1456 PROTEIN-RELATED"/>
    <property type="match status" value="1"/>
</dbReference>
<dbReference type="GO" id="GO:0032259">
    <property type="term" value="P:methylation"/>
    <property type="evidence" value="ECO:0007669"/>
    <property type="project" value="UniProtKB-KW"/>
</dbReference>